<dbReference type="Proteomes" id="UP000323136">
    <property type="component" value="Unassembled WGS sequence"/>
</dbReference>
<comment type="caution">
    <text evidence="2">The sequence shown here is derived from an EMBL/GenBank/DDBJ whole genome shotgun (WGS) entry which is preliminary data.</text>
</comment>
<keyword evidence="3" id="KW-1185">Reference proteome</keyword>
<dbReference type="OrthoDB" id="9780595at2"/>
<sequence length="294" mass="32975">MKGNTLITGVTGNLGRLVLNNLLEEYSSDQQLSILVRDINKATDFKNIGITVYVGDYNNYDSLVSAFKNIDNLYFVSGNDIVNRTKQHENVIGAAKEAGVKHVVYTSFIRENETETSPIARIAHSHLKTENWLKNSGIDYTILKHTIYADFIPMFLGENFLETGIAYLPAGEGKNSFVTRNDMAEVGAKILTSLEAHKNKEYNIVNENTISFRDIVSQISEITGKPIQYISPTQLEYIETLTKSGVPKDYIGMFTGFAEAFKQEEFIKTGTTIQSLIGRKPTSINEFLTQVYQK</sequence>
<dbReference type="PANTHER" id="PTHR47129:SF1">
    <property type="entry name" value="NMRA-LIKE DOMAIN-CONTAINING PROTEIN"/>
    <property type="match status" value="1"/>
</dbReference>
<proteinExistence type="predicted"/>
<dbReference type="Pfam" id="PF05368">
    <property type="entry name" value="NmrA"/>
    <property type="match status" value="1"/>
</dbReference>
<gene>
    <name evidence="2" type="ORF">C7447_103325</name>
</gene>
<evidence type="ECO:0000313" key="2">
    <source>
        <dbReference type="EMBL" id="TYP98155.1"/>
    </source>
</evidence>
<evidence type="ECO:0000313" key="3">
    <source>
        <dbReference type="Proteomes" id="UP000323136"/>
    </source>
</evidence>
<reference evidence="2 3" key="1">
    <citation type="submission" date="2019-07" db="EMBL/GenBank/DDBJ databases">
        <title>Genomic Encyclopedia of Type Strains, Phase IV (KMG-IV): sequencing the most valuable type-strain genomes for metagenomic binning, comparative biology and taxonomic classification.</title>
        <authorList>
            <person name="Goeker M."/>
        </authorList>
    </citation>
    <scope>NUCLEOTIDE SEQUENCE [LARGE SCALE GENOMIC DNA]</scope>
    <source>
        <strain evidence="2 3">DSM 18961</strain>
    </source>
</reference>
<dbReference type="InterPro" id="IPR052718">
    <property type="entry name" value="NmrA-type_oxidoreductase"/>
</dbReference>
<dbReference type="InterPro" id="IPR036291">
    <property type="entry name" value="NAD(P)-bd_dom_sf"/>
</dbReference>
<accession>A0A5S5DR00</accession>
<organism evidence="2 3">
    <name type="scientific">Tenacibaculum adriaticum</name>
    <dbReference type="NCBI Taxonomy" id="413713"/>
    <lineage>
        <taxon>Bacteria</taxon>
        <taxon>Pseudomonadati</taxon>
        <taxon>Bacteroidota</taxon>
        <taxon>Flavobacteriia</taxon>
        <taxon>Flavobacteriales</taxon>
        <taxon>Flavobacteriaceae</taxon>
        <taxon>Tenacibaculum</taxon>
    </lineage>
</organism>
<dbReference type="EMBL" id="VNIA01000003">
    <property type="protein sequence ID" value="TYP98155.1"/>
    <property type="molecule type" value="Genomic_DNA"/>
</dbReference>
<dbReference type="InterPro" id="IPR008030">
    <property type="entry name" value="NmrA-like"/>
</dbReference>
<dbReference type="CDD" id="cd05269">
    <property type="entry name" value="TMR_SDR_a"/>
    <property type="match status" value="1"/>
</dbReference>
<name>A0A5S5DR00_9FLAO</name>
<dbReference type="AlphaFoldDB" id="A0A5S5DR00"/>
<feature type="domain" description="NmrA-like" evidence="1">
    <location>
        <begin position="2"/>
        <end position="288"/>
    </location>
</feature>
<evidence type="ECO:0000259" key="1">
    <source>
        <dbReference type="Pfam" id="PF05368"/>
    </source>
</evidence>
<dbReference type="SUPFAM" id="SSF51735">
    <property type="entry name" value="NAD(P)-binding Rossmann-fold domains"/>
    <property type="match status" value="1"/>
</dbReference>
<protein>
    <submittedName>
        <fullName evidence="2">NAD(P)H dehydrogenase (Quinone)</fullName>
    </submittedName>
</protein>
<dbReference type="Gene3D" id="3.40.50.720">
    <property type="entry name" value="NAD(P)-binding Rossmann-like Domain"/>
    <property type="match status" value="1"/>
</dbReference>
<dbReference type="Gene3D" id="3.90.25.10">
    <property type="entry name" value="UDP-galactose 4-epimerase, domain 1"/>
    <property type="match status" value="1"/>
</dbReference>
<dbReference type="RefSeq" id="WP_148870484.1">
    <property type="nucleotide sequence ID" value="NZ_VNIA01000003.1"/>
</dbReference>
<dbReference type="PANTHER" id="PTHR47129">
    <property type="entry name" value="QUINONE OXIDOREDUCTASE 2"/>
    <property type="match status" value="1"/>
</dbReference>